<organism evidence="2 3">
    <name type="scientific">Luteimonas terrae</name>
    <dbReference type="NCBI Taxonomy" id="1530191"/>
    <lineage>
        <taxon>Bacteria</taxon>
        <taxon>Pseudomonadati</taxon>
        <taxon>Pseudomonadota</taxon>
        <taxon>Gammaproteobacteria</taxon>
        <taxon>Lysobacterales</taxon>
        <taxon>Lysobacteraceae</taxon>
        <taxon>Luteimonas</taxon>
    </lineage>
</organism>
<proteinExistence type="predicted"/>
<keyword evidence="1" id="KW-0472">Membrane</keyword>
<feature type="transmembrane region" description="Helical" evidence="1">
    <location>
        <begin position="20"/>
        <end position="40"/>
    </location>
</feature>
<feature type="transmembrane region" description="Helical" evidence="1">
    <location>
        <begin position="442"/>
        <end position="462"/>
    </location>
</feature>
<evidence type="ECO:0000256" key="1">
    <source>
        <dbReference type="SAM" id="Phobius"/>
    </source>
</evidence>
<protein>
    <recommendedName>
        <fullName evidence="4">Glycosyltransferase RgtA/B/C/D-like domain-containing protein</fullName>
    </recommendedName>
</protein>
<feature type="transmembrane region" description="Helical" evidence="1">
    <location>
        <begin position="371"/>
        <end position="391"/>
    </location>
</feature>
<feature type="transmembrane region" description="Helical" evidence="1">
    <location>
        <begin position="285"/>
        <end position="302"/>
    </location>
</feature>
<feature type="transmembrane region" description="Helical" evidence="1">
    <location>
        <begin position="46"/>
        <end position="64"/>
    </location>
</feature>
<keyword evidence="3" id="KW-1185">Reference proteome</keyword>
<reference evidence="2 3" key="1">
    <citation type="submission" date="2023-07" db="EMBL/GenBank/DDBJ databases">
        <title>Sorghum-associated microbial communities from plants grown in Nebraska, USA.</title>
        <authorList>
            <person name="Schachtman D."/>
        </authorList>
    </citation>
    <scope>NUCLEOTIDE SEQUENCE [LARGE SCALE GENOMIC DNA]</scope>
    <source>
        <strain evidence="2 3">4099</strain>
    </source>
</reference>
<feature type="transmembrane region" description="Helical" evidence="1">
    <location>
        <begin position="510"/>
        <end position="529"/>
    </location>
</feature>
<evidence type="ECO:0000313" key="2">
    <source>
        <dbReference type="EMBL" id="MDR7194751.1"/>
    </source>
</evidence>
<feature type="transmembrane region" description="Helical" evidence="1">
    <location>
        <begin position="183"/>
        <end position="200"/>
    </location>
</feature>
<feature type="transmembrane region" description="Helical" evidence="1">
    <location>
        <begin position="93"/>
        <end position="111"/>
    </location>
</feature>
<feature type="transmembrane region" description="Helical" evidence="1">
    <location>
        <begin position="71"/>
        <end position="87"/>
    </location>
</feature>
<feature type="transmembrane region" description="Helical" evidence="1">
    <location>
        <begin position="469"/>
        <end position="490"/>
    </location>
</feature>
<feature type="transmembrane region" description="Helical" evidence="1">
    <location>
        <begin position="118"/>
        <end position="137"/>
    </location>
</feature>
<dbReference type="RefSeq" id="WP_310238473.1">
    <property type="nucleotide sequence ID" value="NZ_JAVDWO010000019.1"/>
</dbReference>
<gene>
    <name evidence="2" type="ORF">J2W68_003499</name>
</gene>
<feature type="transmembrane region" description="Helical" evidence="1">
    <location>
        <begin position="262"/>
        <end position="279"/>
    </location>
</feature>
<feature type="transmembrane region" description="Helical" evidence="1">
    <location>
        <begin position="336"/>
        <end position="359"/>
    </location>
</feature>
<evidence type="ECO:0008006" key="4">
    <source>
        <dbReference type="Google" id="ProtNLM"/>
    </source>
</evidence>
<feature type="transmembrane region" description="Helical" evidence="1">
    <location>
        <begin position="143"/>
        <end position="162"/>
    </location>
</feature>
<sequence length="677" mass="73299">MARIEPNIHPAAGSRWRLALWLLGPALVLFGLTLHGVWRLLPWERFALSLALAAIATLVAWPLARFARWRWASALTTVWCAALVLYVGPLPVLAAALIATASLALGLRWIPAEVPGRIAIAAVSGYAVIAGIAGWLVSLPLHFAVVWLLALGLPIAWNRSALKNQYRAARSDWRAFVDASPQGVTAAVMLLGLASTGAWLPTMQMDDLTYHLNLPAQLAHHARYLADPAHSAWVYSPWMGDIGQGLAWLLAGREARGAMNTFWLVSAAIALTGCARALGAVPVERIAVVALFACFPPLVWLMAGMQTELPAMAVLFSLVALVLHDRTGRHLAAMTLLMAALAALKPMHALAALPLLAYAARYASGRVLRNLPRLAALFVVIAGSSYAHAWWHTGNPVFPLFNAVFQSPHYPLENMSDLRWLTGFGPTLPWHMTFESSRFVEAWDGGIGFLWLGLAGAWLLALRRRATRAFACIAICIALLPLVPMQYARYAFPGLLLLLLPALSGSQADIGGRIWLWPIVMLCVLSVAYQANSGWTHHSAALKRVIRAPGTPDAVLPYYVAERTLISRLPAGDTGVVLATDPQRGHVAELAGRGRLMSVHAPALAAAREAADRDSEGEAWRAVFEQLDARWILVTEDIASAALMRALAVDPSIEQVDSLQGIAMWRRTPPGDEAVDP</sequence>
<evidence type="ECO:0000313" key="3">
    <source>
        <dbReference type="Proteomes" id="UP001256588"/>
    </source>
</evidence>
<dbReference type="Proteomes" id="UP001256588">
    <property type="component" value="Unassembled WGS sequence"/>
</dbReference>
<dbReference type="EMBL" id="JAVDWO010000019">
    <property type="protein sequence ID" value="MDR7194751.1"/>
    <property type="molecule type" value="Genomic_DNA"/>
</dbReference>
<keyword evidence="1" id="KW-1133">Transmembrane helix</keyword>
<name>A0ABU1Y345_9GAMM</name>
<keyword evidence="1" id="KW-0812">Transmembrane</keyword>
<comment type="caution">
    <text evidence="2">The sequence shown here is derived from an EMBL/GenBank/DDBJ whole genome shotgun (WGS) entry which is preliminary data.</text>
</comment>
<accession>A0ABU1Y345</accession>